<dbReference type="GeneID" id="111133876"/>
<evidence type="ECO:0000313" key="3">
    <source>
        <dbReference type="RefSeq" id="XP_022338291.1"/>
    </source>
</evidence>
<dbReference type="KEGG" id="cvn:111133876"/>
<protein>
    <submittedName>
        <fullName evidence="3">Scavenger receptor class F member 1-like</fullName>
    </submittedName>
</protein>
<reference evidence="3" key="1">
    <citation type="submission" date="2025-08" db="UniProtKB">
        <authorList>
            <consortium name="RefSeq"/>
        </authorList>
    </citation>
    <scope>IDENTIFICATION</scope>
    <source>
        <tissue evidence="3">Whole sample</tissue>
    </source>
</reference>
<name>A0A8B8EFB9_CRAVI</name>
<dbReference type="OrthoDB" id="18487at2759"/>
<accession>A0A8B8EFB9</accession>
<gene>
    <name evidence="3" type="primary">LOC111133876</name>
</gene>
<dbReference type="RefSeq" id="XP_022338291.1">
    <property type="nucleotide sequence ID" value="XM_022482583.1"/>
</dbReference>
<dbReference type="Gene3D" id="2.170.300.10">
    <property type="entry name" value="Tie2 ligand-binding domain superfamily"/>
    <property type="match status" value="1"/>
</dbReference>
<feature type="transmembrane region" description="Helical" evidence="1">
    <location>
        <begin position="62"/>
        <end position="87"/>
    </location>
</feature>
<proteinExistence type="predicted"/>
<organism evidence="2 3">
    <name type="scientific">Crassostrea virginica</name>
    <name type="common">Eastern oyster</name>
    <dbReference type="NCBI Taxonomy" id="6565"/>
    <lineage>
        <taxon>Eukaryota</taxon>
        <taxon>Metazoa</taxon>
        <taxon>Spiralia</taxon>
        <taxon>Lophotrochozoa</taxon>
        <taxon>Mollusca</taxon>
        <taxon>Bivalvia</taxon>
        <taxon>Autobranchia</taxon>
        <taxon>Pteriomorphia</taxon>
        <taxon>Ostreida</taxon>
        <taxon>Ostreoidea</taxon>
        <taxon>Ostreidae</taxon>
        <taxon>Crassostrea</taxon>
    </lineage>
</organism>
<dbReference type="AlphaFoldDB" id="A0A8B8EFB9"/>
<keyword evidence="2" id="KW-1185">Reference proteome</keyword>
<evidence type="ECO:0000313" key="2">
    <source>
        <dbReference type="Proteomes" id="UP000694844"/>
    </source>
</evidence>
<sequence length="107" mass="11665">MIFTKCIGSFGFECSKSCPEGYYGKQCSEKCHCKLCNSYSGECVNVTTEALNSPGDASKHSAFPLISILLGLCASIGSLATVVILLYKEKGRNRPLVIPFKLTTWRC</sequence>
<keyword evidence="1" id="KW-0472">Membrane</keyword>
<keyword evidence="1" id="KW-1133">Transmembrane helix</keyword>
<dbReference type="Proteomes" id="UP000694844">
    <property type="component" value="Chromosome 5"/>
</dbReference>
<evidence type="ECO:0000256" key="1">
    <source>
        <dbReference type="SAM" id="Phobius"/>
    </source>
</evidence>
<keyword evidence="1" id="KW-0812">Transmembrane</keyword>